<dbReference type="Gene3D" id="3.90.226.10">
    <property type="entry name" value="2-enoyl-CoA Hydratase, Chain A, domain 1"/>
    <property type="match status" value="1"/>
</dbReference>
<evidence type="ECO:0000256" key="1">
    <source>
        <dbReference type="ARBA" id="ARBA00000452"/>
    </source>
</evidence>
<evidence type="ECO:0000256" key="5">
    <source>
        <dbReference type="ARBA" id="ARBA00012064"/>
    </source>
</evidence>
<dbReference type="InterPro" id="IPR029045">
    <property type="entry name" value="ClpP/crotonase-like_dom_sf"/>
</dbReference>
<comment type="similarity">
    <text evidence="4">Belongs to the enoyl-CoA hydratase/isomerase family.</text>
</comment>
<accession>A0AA88R578</accession>
<comment type="caution">
    <text evidence="7">The sequence shown here is derived from an EMBL/GenBank/DDBJ whole genome shotgun (WGS) entry which is preliminary data.</text>
</comment>
<dbReference type="PANTHER" id="PTHR11941">
    <property type="entry name" value="ENOYL-COA HYDRATASE-RELATED"/>
    <property type="match status" value="1"/>
</dbReference>
<evidence type="ECO:0000256" key="4">
    <source>
        <dbReference type="ARBA" id="ARBA00005254"/>
    </source>
</evidence>
<dbReference type="GO" id="GO:0004165">
    <property type="term" value="F:delta(3)-delta(2)-enoyl-CoA isomerase activity"/>
    <property type="evidence" value="ECO:0007669"/>
    <property type="project" value="UniProtKB-EC"/>
</dbReference>
<dbReference type="PANTHER" id="PTHR11941:SF75">
    <property type="entry name" value="ENOYL-COA HYDRATASE_ISOMERASE FAMILY PROTEIN"/>
    <property type="match status" value="1"/>
</dbReference>
<evidence type="ECO:0000256" key="2">
    <source>
        <dbReference type="ARBA" id="ARBA00000765"/>
    </source>
</evidence>
<reference evidence="7" key="1">
    <citation type="submission" date="2022-12" db="EMBL/GenBank/DDBJ databases">
        <title>Draft genome assemblies for two species of Escallonia (Escalloniales).</title>
        <authorList>
            <person name="Chanderbali A."/>
            <person name="Dervinis C."/>
            <person name="Anghel I."/>
            <person name="Soltis D."/>
            <person name="Soltis P."/>
            <person name="Zapata F."/>
        </authorList>
    </citation>
    <scope>NUCLEOTIDE SEQUENCE</scope>
    <source>
        <strain evidence="7">UCBG92.1500</strain>
        <tissue evidence="7">Leaf</tissue>
    </source>
</reference>
<dbReference type="EMBL" id="JAVXUO010002474">
    <property type="protein sequence ID" value="KAK2972986.1"/>
    <property type="molecule type" value="Genomic_DNA"/>
</dbReference>
<dbReference type="CDD" id="cd06558">
    <property type="entry name" value="crotonase-like"/>
    <property type="match status" value="1"/>
</dbReference>
<evidence type="ECO:0000256" key="6">
    <source>
        <dbReference type="ARBA" id="ARBA00023098"/>
    </source>
</evidence>
<organism evidence="7 8">
    <name type="scientific">Escallonia rubra</name>
    <dbReference type="NCBI Taxonomy" id="112253"/>
    <lineage>
        <taxon>Eukaryota</taxon>
        <taxon>Viridiplantae</taxon>
        <taxon>Streptophyta</taxon>
        <taxon>Embryophyta</taxon>
        <taxon>Tracheophyta</taxon>
        <taxon>Spermatophyta</taxon>
        <taxon>Magnoliopsida</taxon>
        <taxon>eudicotyledons</taxon>
        <taxon>Gunneridae</taxon>
        <taxon>Pentapetalae</taxon>
        <taxon>asterids</taxon>
        <taxon>campanulids</taxon>
        <taxon>Escalloniales</taxon>
        <taxon>Escalloniaceae</taxon>
        <taxon>Escallonia</taxon>
    </lineage>
</organism>
<evidence type="ECO:0000313" key="8">
    <source>
        <dbReference type="Proteomes" id="UP001187471"/>
    </source>
</evidence>
<dbReference type="EC" id="5.3.3.8" evidence="5"/>
<evidence type="ECO:0000313" key="7">
    <source>
        <dbReference type="EMBL" id="KAK2972986.1"/>
    </source>
</evidence>
<comment type="pathway">
    <text evidence="3">Lipid metabolism; fatty acid beta-oxidation.</text>
</comment>
<dbReference type="Proteomes" id="UP001187471">
    <property type="component" value="Unassembled WGS sequence"/>
</dbReference>
<dbReference type="Pfam" id="PF00378">
    <property type="entry name" value="ECH_1"/>
    <property type="match status" value="1"/>
</dbReference>
<name>A0AA88R578_9ASTE</name>
<evidence type="ECO:0000256" key="3">
    <source>
        <dbReference type="ARBA" id="ARBA00005005"/>
    </source>
</evidence>
<dbReference type="FunFam" id="3.90.226.10:FF:000049">
    <property type="entry name" value="Enoyl-CoA delta isomerase 3"/>
    <property type="match status" value="1"/>
</dbReference>
<comment type="catalytic activity">
    <reaction evidence="2">
        <text>a (3E)-enoyl-CoA = a 4-saturated (2E)-enoyl-CoA</text>
        <dbReference type="Rhea" id="RHEA:45228"/>
        <dbReference type="ChEBI" id="CHEBI:58521"/>
        <dbReference type="ChEBI" id="CHEBI:85097"/>
        <dbReference type="EC" id="5.3.3.8"/>
    </reaction>
</comment>
<dbReference type="AlphaFoldDB" id="A0AA88R578"/>
<sequence length="254" mass="27115">MCTIEKRGSLFILTLTGDGDEHRLNPTLIASVRSCLAQAGSEATRGAALVTVSQGKFFSNGFDLNWAQAAGSKSAATDRLLHMVDLFKPVVADLMALRMPTIAAVTGHAAAAGMMLAMSHDYVLMRGDRGVMYMSELDIGITLPDYFTALVRAKVADPAARRDVLLRAVRVRGEQAVAMGLVQSAHGGGEETVEAAVRLGEELGRRMWDGEVYAEIRKALYPELCGVLGLAANAAKTEEKDGEIGAKFIFLGIT</sequence>
<gene>
    <name evidence="7" type="ORF">RJ640_022043</name>
</gene>
<keyword evidence="6" id="KW-0443">Lipid metabolism</keyword>
<dbReference type="GO" id="GO:0005777">
    <property type="term" value="C:peroxisome"/>
    <property type="evidence" value="ECO:0007669"/>
    <property type="project" value="TreeGrafter"/>
</dbReference>
<comment type="catalytic activity">
    <reaction evidence="1">
        <text>a (3Z)-enoyl-CoA = a 4-saturated (2E)-enoyl-CoA</text>
        <dbReference type="Rhea" id="RHEA:45900"/>
        <dbReference type="ChEBI" id="CHEBI:85097"/>
        <dbReference type="ChEBI" id="CHEBI:85489"/>
        <dbReference type="EC" id="5.3.3.8"/>
    </reaction>
</comment>
<dbReference type="InterPro" id="IPR001753">
    <property type="entry name" value="Enoyl-CoA_hydra/iso"/>
</dbReference>
<dbReference type="GO" id="GO:0006635">
    <property type="term" value="P:fatty acid beta-oxidation"/>
    <property type="evidence" value="ECO:0007669"/>
    <property type="project" value="TreeGrafter"/>
</dbReference>
<proteinExistence type="inferred from homology"/>
<keyword evidence="8" id="KW-1185">Reference proteome</keyword>
<dbReference type="SUPFAM" id="SSF52096">
    <property type="entry name" value="ClpP/crotonase"/>
    <property type="match status" value="1"/>
</dbReference>
<protein>
    <recommendedName>
        <fullName evidence="5">Delta(3)-Delta(2)-enoyl-CoA isomerase</fullName>
        <ecNumber evidence="5">5.3.3.8</ecNumber>
    </recommendedName>
</protein>